<keyword evidence="7 8" id="KW-0472">Membrane</keyword>
<evidence type="ECO:0000313" key="10">
    <source>
        <dbReference type="EMBL" id="VVV02864.1"/>
    </source>
</evidence>
<feature type="transmembrane region" description="Helical" evidence="8">
    <location>
        <begin position="67"/>
        <end position="91"/>
    </location>
</feature>
<feature type="transmembrane region" description="Helical" evidence="8">
    <location>
        <begin position="233"/>
        <end position="253"/>
    </location>
</feature>
<evidence type="ECO:0000259" key="9">
    <source>
        <dbReference type="Pfam" id="PF01061"/>
    </source>
</evidence>
<proteinExistence type="inferred from homology"/>
<comment type="similarity">
    <text evidence="2">Belongs to the ABC-2 integral membrane protein family.</text>
</comment>
<accession>A0A5Q4ZLW2</accession>
<keyword evidence="3" id="KW-0813">Transport</keyword>
<organism evidence="10">
    <name type="scientific">Aliivibrio wodanis</name>
    <dbReference type="NCBI Taxonomy" id="80852"/>
    <lineage>
        <taxon>Bacteria</taxon>
        <taxon>Pseudomonadati</taxon>
        <taxon>Pseudomonadota</taxon>
        <taxon>Gammaproteobacteria</taxon>
        <taxon>Vibrionales</taxon>
        <taxon>Vibrionaceae</taxon>
        <taxon>Aliivibrio</taxon>
    </lineage>
</organism>
<feature type="transmembrane region" description="Helical" evidence="8">
    <location>
        <begin position="180"/>
        <end position="198"/>
    </location>
</feature>
<evidence type="ECO:0000256" key="6">
    <source>
        <dbReference type="ARBA" id="ARBA00022989"/>
    </source>
</evidence>
<evidence type="ECO:0000256" key="5">
    <source>
        <dbReference type="ARBA" id="ARBA00022692"/>
    </source>
</evidence>
<dbReference type="AlphaFoldDB" id="A0A5Q4ZLW2"/>
<dbReference type="EMBL" id="LR721750">
    <property type="protein sequence ID" value="VVV02864.1"/>
    <property type="molecule type" value="Genomic_DNA"/>
</dbReference>
<reference evidence="10" key="1">
    <citation type="submission" date="2019-09" db="EMBL/GenBank/DDBJ databases">
        <authorList>
            <person name="Hjerde E."/>
        </authorList>
    </citation>
    <scope>NUCLEOTIDE SEQUENCE</scope>
    <source>
        <strain evidence="10">06/09/160</strain>
    </source>
</reference>
<keyword evidence="6 8" id="KW-1133">Transmembrane helix</keyword>
<dbReference type="GO" id="GO:0005886">
    <property type="term" value="C:plasma membrane"/>
    <property type="evidence" value="ECO:0007669"/>
    <property type="project" value="UniProtKB-SubCell"/>
</dbReference>
<dbReference type="Pfam" id="PF01061">
    <property type="entry name" value="ABC2_membrane"/>
    <property type="match status" value="1"/>
</dbReference>
<keyword evidence="5 8" id="KW-0812">Transmembrane</keyword>
<feature type="transmembrane region" description="Helical" evidence="8">
    <location>
        <begin position="117"/>
        <end position="138"/>
    </location>
</feature>
<name>A0A5Q4ZLW2_9GAMM</name>
<dbReference type="InterPro" id="IPR013525">
    <property type="entry name" value="ABC2_TM"/>
</dbReference>
<comment type="subcellular location">
    <subcellularLocation>
        <location evidence="1">Cell inner membrane</location>
        <topology evidence="1">Multi-pass membrane protein</topology>
    </subcellularLocation>
</comment>
<evidence type="ECO:0000256" key="4">
    <source>
        <dbReference type="ARBA" id="ARBA00022475"/>
    </source>
</evidence>
<sequence>MAVVKQRSTLKIWGDVIFAIFLREIKSQFSDKFGIAWSVISPLSFIMMMSLMRGRFDGGETHGMPTFFFMVYGILLVQFFMGTLSAASGAIRKNKPLYAFRQVQPISSVIAVTGFELLVKIGIVLSLAIICLFLRMGIEIDDPIEVIFNFGRVWLIASSVGLMFGLATCYVPEIKKIESLIMRPMFFISGIFFSLQDIPQEYWRYLTWNPLLHAVELTRFAAYPTYGDAGVSYFFLDMVTLGCVFFSLACYHISWKQAISR</sequence>
<evidence type="ECO:0000256" key="7">
    <source>
        <dbReference type="ARBA" id="ARBA00023136"/>
    </source>
</evidence>
<feature type="transmembrane region" description="Helical" evidence="8">
    <location>
        <begin position="33"/>
        <end position="52"/>
    </location>
</feature>
<feature type="domain" description="ABC-2 type transporter transmembrane" evidence="9">
    <location>
        <begin position="17"/>
        <end position="220"/>
    </location>
</feature>
<protein>
    <submittedName>
        <fullName evidence="10">Polysialic acid transport protein KpsM</fullName>
    </submittedName>
</protein>
<gene>
    <name evidence="10" type="primary">kpsM</name>
    <name evidence="10" type="ORF">AW0309160_00189</name>
</gene>
<dbReference type="GO" id="GO:0015920">
    <property type="term" value="P:lipopolysaccharide transport"/>
    <property type="evidence" value="ECO:0007669"/>
    <property type="project" value="TreeGrafter"/>
</dbReference>
<evidence type="ECO:0000256" key="1">
    <source>
        <dbReference type="ARBA" id="ARBA00004429"/>
    </source>
</evidence>
<evidence type="ECO:0000256" key="8">
    <source>
        <dbReference type="SAM" id="Phobius"/>
    </source>
</evidence>
<evidence type="ECO:0000256" key="3">
    <source>
        <dbReference type="ARBA" id="ARBA00022448"/>
    </source>
</evidence>
<evidence type="ECO:0000256" key="2">
    <source>
        <dbReference type="ARBA" id="ARBA00007783"/>
    </source>
</evidence>
<dbReference type="GO" id="GO:0140359">
    <property type="term" value="F:ABC-type transporter activity"/>
    <property type="evidence" value="ECO:0007669"/>
    <property type="project" value="InterPro"/>
</dbReference>
<feature type="transmembrane region" description="Helical" evidence="8">
    <location>
        <begin position="150"/>
        <end position="171"/>
    </location>
</feature>
<keyword evidence="4" id="KW-1003">Cell membrane</keyword>
<dbReference type="PANTHER" id="PTHR30413">
    <property type="entry name" value="INNER MEMBRANE TRANSPORT PERMEASE"/>
    <property type="match status" value="1"/>
</dbReference>
<dbReference type="PANTHER" id="PTHR30413:SF8">
    <property type="entry name" value="TRANSPORT PERMEASE PROTEIN"/>
    <property type="match status" value="1"/>
</dbReference>